<proteinExistence type="inferred from homology"/>
<accession>A0AAD4QXB7</accession>
<evidence type="ECO:0000313" key="3">
    <source>
        <dbReference type="EMBL" id="KAI1695829.1"/>
    </source>
</evidence>
<dbReference type="EMBL" id="JAKKPZ010000369">
    <property type="protein sequence ID" value="KAI1695829.1"/>
    <property type="molecule type" value="Genomic_DNA"/>
</dbReference>
<name>A0AAD4QXB7_9BILA</name>
<protein>
    <submittedName>
        <fullName evidence="3">Peptidase family m13 domain-containing protein</fullName>
    </submittedName>
</protein>
<dbReference type="InterPro" id="IPR024079">
    <property type="entry name" value="MetalloPept_cat_dom_sf"/>
</dbReference>
<dbReference type="GO" id="GO:0005886">
    <property type="term" value="C:plasma membrane"/>
    <property type="evidence" value="ECO:0007669"/>
    <property type="project" value="TreeGrafter"/>
</dbReference>
<evidence type="ECO:0000256" key="1">
    <source>
        <dbReference type="ARBA" id="ARBA00007357"/>
    </source>
</evidence>
<evidence type="ECO:0000313" key="4">
    <source>
        <dbReference type="Proteomes" id="UP001201812"/>
    </source>
</evidence>
<keyword evidence="4" id="KW-1185">Reference proteome</keyword>
<comment type="similarity">
    <text evidence="1">Belongs to the peptidase M13 family.</text>
</comment>
<dbReference type="SUPFAM" id="SSF55486">
    <property type="entry name" value="Metalloproteases ('zincins'), catalytic domain"/>
    <property type="match status" value="1"/>
</dbReference>
<dbReference type="GO" id="GO:0004222">
    <property type="term" value="F:metalloendopeptidase activity"/>
    <property type="evidence" value="ECO:0007669"/>
    <property type="project" value="InterPro"/>
</dbReference>
<comment type="caution">
    <text evidence="3">The sequence shown here is derived from an EMBL/GenBank/DDBJ whole genome shotgun (WGS) entry which is preliminary data.</text>
</comment>
<sequence length="132" mass="14967">MNDGCDTETRQNAENFWIHQLVTMHPFGLNDKVTGIHAAFRGFEHWKDTVGKEPGLPSTEGTLGNLKNDQLFFLAQSQMSCRKKCEYSPDVHSPARSRIQGSLSNFSAFHNAFDCKVGDVYRPKEKCDVWIT</sequence>
<reference evidence="3" key="1">
    <citation type="submission" date="2022-01" db="EMBL/GenBank/DDBJ databases">
        <title>Genome Sequence Resource for Two Populations of Ditylenchus destructor, the Migratory Endoparasitic Phytonematode.</title>
        <authorList>
            <person name="Zhang H."/>
            <person name="Lin R."/>
            <person name="Xie B."/>
        </authorList>
    </citation>
    <scope>NUCLEOTIDE SEQUENCE</scope>
    <source>
        <strain evidence="3">BazhouSP</strain>
    </source>
</reference>
<organism evidence="3 4">
    <name type="scientific">Ditylenchus destructor</name>
    <dbReference type="NCBI Taxonomy" id="166010"/>
    <lineage>
        <taxon>Eukaryota</taxon>
        <taxon>Metazoa</taxon>
        <taxon>Ecdysozoa</taxon>
        <taxon>Nematoda</taxon>
        <taxon>Chromadorea</taxon>
        <taxon>Rhabditida</taxon>
        <taxon>Tylenchina</taxon>
        <taxon>Tylenchomorpha</taxon>
        <taxon>Sphaerularioidea</taxon>
        <taxon>Anguinidae</taxon>
        <taxon>Anguininae</taxon>
        <taxon>Ditylenchus</taxon>
    </lineage>
</organism>
<dbReference type="AlphaFoldDB" id="A0AAD4QXB7"/>
<dbReference type="Proteomes" id="UP001201812">
    <property type="component" value="Unassembled WGS sequence"/>
</dbReference>
<dbReference type="InterPro" id="IPR018497">
    <property type="entry name" value="Peptidase_M13_C"/>
</dbReference>
<dbReference type="Pfam" id="PF01431">
    <property type="entry name" value="Peptidase_M13"/>
    <property type="match status" value="1"/>
</dbReference>
<evidence type="ECO:0000259" key="2">
    <source>
        <dbReference type="Pfam" id="PF01431"/>
    </source>
</evidence>
<dbReference type="Gene3D" id="3.40.390.10">
    <property type="entry name" value="Collagenase (Catalytic Domain)"/>
    <property type="match status" value="1"/>
</dbReference>
<gene>
    <name evidence="3" type="ORF">DdX_19365</name>
</gene>
<dbReference type="InterPro" id="IPR000718">
    <property type="entry name" value="Peptidase_M13"/>
</dbReference>
<dbReference type="PROSITE" id="PS51885">
    <property type="entry name" value="NEPRILYSIN"/>
    <property type="match status" value="1"/>
</dbReference>
<feature type="domain" description="Peptidase M13 C-terminal" evidence="2">
    <location>
        <begin position="34"/>
        <end position="129"/>
    </location>
</feature>
<dbReference type="PANTHER" id="PTHR11733">
    <property type="entry name" value="ZINC METALLOPROTEASE FAMILY M13 NEPRILYSIN-RELATED"/>
    <property type="match status" value="1"/>
</dbReference>
<dbReference type="PANTHER" id="PTHR11733:SF167">
    <property type="entry name" value="FI17812P1-RELATED"/>
    <property type="match status" value="1"/>
</dbReference>
<dbReference type="GO" id="GO:0016485">
    <property type="term" value="P:protein processing"/>
    <property type="evidence" value="ECO:0007669"/>
    <property type="project" value="TreeGrafter"/>
</dbReference>